<keyword evidence="3" id="KW-1185">Reference proteome</keyword>
<gene>
    <name evidence="2" type="ORF">VTL71DRAFT_3651</name>
</gene>
<dbReference type="PANTHER" id="PTHR33099:SF7">
    <property type="entry name" value="MYND-TYPE DOMAIN-CONTAINING PROTEIN"/>
    <property type="match status" value="1"/>
</dbReference>
<evidence type="ECO:0000256" key="1">
    <source>
        <dbReference type="SAM" id="MobiDB-lite"/>
    </source>
</evidence>
<dbReference type="Proteomes" id="UP001595075">
    <property type="component" value="Unassembled WGS sequence"/>
</dbReference>
<feature type="region of interest" description="Disordered" evidence="1">
    <location>
        <begin position="465"/>
        <end position="490"/>
    </location>
</feature>
<evidence type="ECO:0008006" key="4">
    <source>
        <dbReference type="Google" id="ProtNLM"/>
    </source>
</evidence>
<evidence type="ECO:0000313" key="3">
    <source>
        <dbReference type="Proteomes" id="UP001595075"/>
    </source>
</evidence>
<organism evidence="2 3">
    <name type="scientific">Oculimacula yallundae</name>
    <dbReference type="NCBI Taxonomy" id="86028"/>
    <lineage>
        <taxon>Eukaryota</taxon>
        <taxon>Fungi</taxon>
        <taxon>Dikarya</taxon>
        <taxon>Ascomycota</taxon>
        <taxon>Pezizomycotina</taxon>
        <taxon>Leotiomycetes</taxon>
        <taxon>Helotiales</taxon>
        <taxon>Ploettnerulaceae</taxon>
        <taxon>Oculimacula</taxon>
    </lineage>
</organism>
<dbReference type="PANTHER" id="PTHR33099">
    <property type="entry name" value="FE2OG DIOXYGENASE DOMAIN-CONTAINING PROTEIN"/>
    <property type="match status" value="1"/>
</dbReference>
<feature type="region of interest" description="Disordered" evidence="1">
    <location>
        <begin position="1"/>
        <end position="58"/>
    </location>
</feature>
<sequence length="490" mass="54026">MASSSSNPLRPPSSPHGISTYSITIDPDSDTDTAVPSPSSPPSPTSSRIPGTTRKGSKSLAALASAPPSFSKTSKQLTCLPATFGFNNRDVLDETYRKAGKLDAENFSTSFHPADFGVLDAIGQCLLPGLGLKADCMKMGLGKGRGAHWGVRAELYKLNVYSGPSGMFQKHVDTPRGAAQFGSLVVCLPCTHKGGQLLISHEDHTSIFDWSTSNSSSEEPNAIKWCAFYSDCEHEVLPVTTGHRVTLTYNLYVSEHVGGILQRYPTTDPSLYPLFEGAKKMLEQPGFMSKGGTLGFYCAHQYAHTREGTDQLMPYALKGIDAVLFAVFNSLGVSVRLRPVLENDIFEREDVDIGEDDYQRHRDYVKGESLESWEARRGHTTVIGANFTSIDSMDEGDGERMSERLEEVWPFGEAHYVQWLNEATGANWDEALTNQSYGNDYSISWIYSHAAIFIDIPSRDDRRPIPPSGFRFPAWHQNEADDENEAKDKN</sequence>
<feature type="compositionally biased region" description="Acidic residues" evidence="1">
    <location>
        <begin position="480"/>
        <end position="490"/>
    </location>
</feature>
<name>A0ABR4C3M7_9HELO</name>
<protein>
    <recommendedName>
        <fullName evidence="4">Fe2OG dioxygenase domain-containing protein</fullName>
    </recommendedName>
</protein>
<dbReference type="Gene3D" id="2.60.120.620">
    <property type="entry name" value="q2cbj1_9rhob like domain"/>
    <property type="match status" value="1"/>
</dbReference>
<accession>A0ABR4C3M7</accession>
<reference evidence="2 3" key="1">
    <citation type="journal article" date="2024" name="Commun. Biol.">
        <title>Comparative genomic analysis of thermophilic fungi reveals convergent evolutionary adaptations and gene losses.</title>
        <authorList>
            <person name="Steindorff A.S."/>
            <person name="Aguilar-Pontes M.V."/>
            <person name="Robinson A.J."/>
            <person name="Andreopoulos B."/>
            <person name="LaButti K."/>
            <person name="Kuo A."/>
            <person name="Mondo S."/>
            <person name="Riley R."/>
            <person name="Otillar R."/>
            <person name="Haridas S."/>
            <person name="Lipzen A."/>
            <person name="Grimwood J."/>
            <person name="Schmutz J."/>
            <person name="Clum A."/>
            <person name="Reid I.D."/>
            <person name="Moisan M.C."/>
            <person name="Butler G."/>
            <person name="Nguyen T.T.M."/>
            <person name="Dewar K."/>
            <person name="Conant G."/>
            <person name="Drula E."/>
            <person name="Henrissat B."/>
            <person name="Hansel C."/>
            <person name="Singer S."/>
            <person name="Hutchinson M.I."/>
            <person name="de Vries R.P."/>
            <person name="Natvig D.O."/>
            <person name="Powell A.J."/>
            <person name="Tsang A."/>
            <person name="Grigoriev I.V."/>
        </authorList>
    </citation>
    <scope>NUCLEOTIDE SEQUENCE [LARGE SCALE GENOMIC DNA]</scope>
    <source>
        <strain evidence="2 3">CBS 494.80</strain>
    </source>
</reference>
<evidence type="ECO:0000313" key="2">
    <source>
        <dbReference type="EMBL" id="KAL2064514.1"/>
    </source>
</evidence>
<comment type="caution">
    <text evidence="2">The sequence shown here is derived from an EMBL/GenBank/DDBJ whole genome shotgun (WGS) entry which is preliminary data.</text>
</comment>
<feature type="compositionally biased region" description="Low complexity" evidence="1">
    <location>
        <begin position="18"/>
        <end position="37"/>
    </location>
</feature>
<proteinExistence type="predicted"/>
<feature type="compositionally biased region" description="Low complexity" evidence="1">
    <location>
        <begin position="45"/>
        <end position="58"/>
    </location>
</feature>
<dbReference type="EMBL" id="JAZHXI010000013">
    <property type="protein sequence ID" value="KAL2064514.1"/>
    <property type="molecule type" value="Genomic_DNA"/>
</dbReference>